<sequence length="476" mass="47672">MRRAVRRSVVIGSVLAVLVGYAALDAVDVAPGVLTTRPLPPPAPTATPGIRTLPVVPPPTPSTSVGMPLGSLADDAAGPSAAALRARLDAVLRLPALGSASLVVRDGQSGTVLLDERGAVPQVPASTTKLLSAAAVGQVFGPDDVLTTKVVRGTTGGSIVLVAGGDSLLAPDRGDPRSVVGHAGLGDLATQVAASLRQSGTKKVTVAVDVSYAPGPLVAPTWASSFRPDGITGAVAMLGRADQRALPGSPGPADPVATTLDLFVKQLGRRGITATASAAREALAPIDGPVLGSVDSAPVLDQLALALTESDNALIEILARQAAFRAGAQTDFASVGAWIVKRVASLGIGVDGVTLSDASGLSRENRVTALLLTDLLAKAYDGRHAALRLAVDGMPIAGLTGTLEDRYLSGAGHAAAGRVRAKTGTLTGANALAGSVVDDDGRLLVFAGLVPSAGREDARAALDRLVTELAACGCRG</sequence>
<evidence type="ECO:0000256" key="2">
    <source>
        <dbReference type="ARBA" id="ARBA00022801"/>
    </source>
</evidence>
<dbReference type="PANTHER" id="PTHR30023">
    <property type="entry name" value="D-ALANYL-D-ALANINE CARBOXYPEPTIDASE"/>
    <property type="match status" value="1"/>
</dbReference>
<dbReference type="InterPro" id="IPR012338">
    <property type="entry name" value="Beta-lactam/transpept-like"/>
</dbReference>
<gene>
    <name evidence="3" type="ORF">N864_07840</name>
</gene>
<evidence type="ECO:0000313" key="4">
    <source>
        <dbReference type="Proteomes" id="UP000019494"/>
    </source>
</evidence>
<keyword evidence="2" id="KW-0378">Hydrolase</keyword>
<comment type="caution">
    <text evidence="3">The sequence shown here is derived from an EMBL/GenBank/DDBJ whole genome shotgun (WGS) entry which is preliminary data.</text>
</comment>
<protein>
    <submittedName>
        <fullName evidence="3">D-alanyl-D-alanine carboxypeptidase</fullName>
    </submittedName>
</protein>
<organism evidence="3 4">
    <name type="scientific">Intrasporangium chromatireducens Q5-1</name>
    <dbReference type="NCBI Taxonomy" id="584657"/>
    <lineage>
        <taxon>Bacteria</taxon>
        <taxon>Bacillati</taxon>
        <taxon>Actinomycetota</taxon>
        <taxon>Actinomycetes</taxon>
        <taxon>Micrococcales</taxon>
        <taxon>Intrasporangiaceae</taxon>
        <taxon>Intrasporangium</taxon>
    </lineage>
</organism>
<evidence type="ECO:0000256" key="1">
    <source>
        <dbReference type="ARBA" id="ARBA00006096"/>
    </source>
</evidence>
<dbReference type="Pfam" id="PF02113">
    <property type="entry name" value="Peptidase_S13"/>
    <property type="match status" value="2"/>
</dbReference>
<evidence type="ECO:0000313" key="3">
    <source>
        <dbReference type="EMBL" id="EWT07389.1"/>
    </source>
</evidence>
<dbReference type="EMBL" id="AWQS01000013">
    <property type="protein sequence ID" value="EWT07389.1"/>
    <property type="molecule type" value="Genomic_DNA"/>
</dbReference>
<dbReference type="GO" id="GO:0004185">
    <property type="term" value="F:serine-type carboxypeptidase activity"/>
    <property type="evidence" value="ECO:0007669"/>
    <property type="project" value="InterPro"/>
</dbReference>
<accession>W9GU27</accession>
<comment type="similarity">
    <text evidence="1">Belongs to the peptidase S13 family.</text>
</comment>
<name>W9GU27_9MICO</name>
<keyword evidence="3" id="KW-0121">Carboxypeptidase</keyword>
<dbReference type="AlphaFoldDB" id="W9GU27"/>
<dbReference type="Proteomes" id="UP000019494">
    <property type="component" value="Unassembled WGS sequence"/>
</dbReference>
<reference evidence="4" key="1">
    <citation type="submission" date="2013-08" db="EMBL/GenBank/DDBJ databases">
        <title>Intrasporangium oryzae NRRL B-24470.</title>
        <authorList>
            <person name="Liu H."/>
            <person name="Wang G."/>
        </authorList>
    </citation>
    <scope>NUCLEOTIDE SEQUENCE [LARGE SCALE GENOMIC DNA]</scope>
    <source>
        <strain evidence="4">Q5-1</strain>
    </source>
</reference>
<dbReference type="SUPFAM" id="SSF56601">
    <property type="entry name" value="beta-lactamase/transpeptidase-like"/>
    <property type="match status" value="1"/>
</dbReference>
<proteinExistence type="inferred from homology"/>
<dbReference type="PANTHER" id="PTHR30023:SF0">
    <property type="entry name" value="PENICILLIN-SENSITIVE CARBOXYPEPTIDASE A"/>
    <property type="match status" value="1"/>
</dbReference>
<dbReference type="NCBIfam" id="TIGR00666">
    <property type="entry name" value="PBP4"/>
    <property type="match status" value="1"/>
</dbReference>
<keyword evidence="4" id="KW-1185">Reference proteome</keyword>
<dbReference type="PATRIC" id="fig|584657.3.peg.645"/>
<dbReference type="PRINTS" id="PR00922">
    <property type="entry name" value="DADACBPTASE3"/>
</dbReference>
<dbReference type="InterPro" id="IPR000667">
    <property type="entry name" value="Peptidase_S13"/>
</dbReference>
<dbReference type="RefSeq" id="WP_034713418.1">
    <property type="nucleotide sequence ID" value="NZ_AWQS01000013.1"/>
</dbReference>
<dbReference type="Gene3D" id="3.40.710.10">
    <property type="entry name" value="DD-peptidase/beta-lactamase superfamily"/>
    <property type="match status" value="2"/>
</dbReference>
<dbReference type="GO" id="GO:0006508">
    <property type="term" value="P:proteolysis"/>
    <property type="evidence" value="ECO:0007669"/>
    <property type="project" value="InterPro"/>
</dbReference>
<keyword evidence="3" id="KW-0645">Protease</keyword>
<dbReference type="GO" id="GO:0000270">
    <property type="term" value="P:peptidoglycan metabolic process"/>
    <property type="evidence" value="ECO:0007669"/>
    <property type="project" value="TreeGrafter"/>
</dbReference>